<evidence type="ECO:0000256" key="2">
    <source>
        <dbReference type="ARBA" id="ARBA00023315"/>
    </source>
</evidence>
<dbReference type="PANTHER" id="PTHR43877">
    <property type="entry name" value="AMINOALKYLPHOSPHONATE N-ACETYLTRANSFERASE-RELATED-RELATED"/>
    <property type="match status" value="1"/>
</dbReference>
<dbReference type="Pfam" id="PF00583">
    <property type="entry name" value="Acetyltransf_1"/>
    <property type="match status" value="1"/>
</dbReference>
<comment type="caution">
    <text evidence="4">The sequence shown here is derived from an EMBL/GenBank/DDBJ whole genome shotgun (WGS) entry which is preliminary data.</text>
</comment>
<dbReference type="STRING" id="574376.BAMA_04275"/>
<dbReference type="Gene3D" id="3.40.630.30">
    <property type="match status" value="1"/>
</dbReference>
<evidence type="ECO:0000256" key="1">
    <source>
        <dbReference type="ARBA" id="ARBA00022679"/>
    </source>
</evidence>
<proteinExistence type="predicted"/>
<dbReference type="eggNOG" id="COG0456">
    <property type="taxonomic scope" value="Bacteria"/>
</dbReference>
<dbReference type="SUPFAM" id="SSF55729">
    <property type="entry name" value="Acyl-CoA N-acyltransferases (Nat)"/>
    <property type="match status" value="1"/>
</dbReference>
<dbReference type="AlphaFoldDB" id="A0A073JWQ0"/>
<dbReference type="EMBL" id="JOTN01000012">
    <property type="protein sequence ID" value="KEK18730.1"/>
    <property type="molecule type" value="Genomic_DNA"/>
</dbReference>
<gene>
    <name evidence="4" type="ORF">BAMA_04275</name>
</gene>
<dbReference type="InterPro" id="IPR050832">
    <property type="entry name" value="Bact_Acetyltransf"/>
</dbReference>
<keyword evidence="5" id="KW-1185">Reference proteome</keyword>
<dbReference type="OrthoDB" id="9797826at2"/>
<dbReference type="GO" id="GO:0016747">
    <property type="term" value="F:acyltransferase activity, transferring groups other than amino-acyl groups"/>
    <property type="evidence" value="ECO:0007669"/>
    <property type="project" value="InterPro"/>
</dbReference>
<dbReference type="InterPro" id="IPR016181">
    <property type="entry name" value="Acyl_CoA_acyltransferase"/>
</dbReference>
<keyword evidence="1" id="KW-0808">Transferase</keyword>
<evidence type="ECO:0000259" key="3">
    <source>
        <dbReference type="PROSITE" id="PS51186"/>
    </source>
</evidence>
<organism evidence="4 5">
    <name type="scientific">Bacillus manliponensis</name>
    <dbReference type="NCBI Taxonomy" id="574376"/>
    <lineage>
        <taxon>Bacteria</taxon>
        <taxon>Bacillati</taxon>
        <taxon>Bacillota</taxon>
        <taxon>Bacilli</taxon>
        <taxon>Bacillales</taxon>
        <taxon>Bacillaceae</taxon>
        <taxon>Bacillus</taxon>
        <taxon>Bacillus cereus group</taxon>
    </lineage>
</organism>
<dbReference type="Proteomes" id="UP000027822">
    <property type="component" value="Unassembled WGS sequence"/>
</dbReference>
<protein>
    <recommendedName>
        <fullName evidence="3">N-acetyltransferase domain-containing protein</fullName>
    </recommendedName>
</protein>
<name>A0A073JWQ0_9BACI</name>
<dbReference type="CDD" id="cd04301">
    <property type="entry name" value="NAT_SF"/>
    <property type="match status" value="1"/>
</dbReference>
<feature type="domain" description="N-acetyltransferase" evidence="3">
    <location>
        <begin position="1"/>
        <end position="142"/>
    </location>
</feature>
<evidence type="ECO:0000313" key="5">
    <source>
        <dbReference type="Proteomes" id="UP000027822"/>
    </source>
</evidence>
<dbReference type="PROSITE" id="PS51186">
    <property type="entry name" value="GNAT"/>
    <property type="match status" value="1"/>
</dbReference>
<dbReference type="RefSeq" id="WP_034640424.1">
    <property type="nucleotide sequence ID" value="NZ_CBCSJC010000038.1"/>
</dbReference>
<reference evidence="4 5" key="1">
    <citation type="submission" date="2014-06" db="EMBL/GenBank/DDBJ databases">
        <title>Draft genome sequence of Bacillus manliponensis JCM 15802 (MCCC 1A00708).</title>
        <authorList>
            <person name="Lai Q."/>
            <person name="Liu Y."/>
            <person name="Shao Z."/>
        </authorList>
    </citation>
    <scope>NUCLEOTIDE SEQUENCE [LARGE SCALE GENOMIC DNA]</scope>
    <source>
        <strain evidence="4 5">JCM 15802</strain>
    </source>
</reference>
<accession>A0A073JWQ0</accession>
<dbReference type="InterPro" id="IPR000182">
    <property type="entry name" value="GNAT_dom"/>
</dbReference>
<evidence type="ECO:0000313" key="4">
    <source>
        <dbReference type="EMBL" id="KEK18730.1"/>
    </source>
</evidence>
<keyword evidence="2" id="KW-0012">Acyltransferase</keyword>
<sequence length="142" mass="16050">MNIRKAIIEDVPHLASLMGQLGYPVTIEQMTKRFQNIDSHPNYYTLVAEENGTVIGMLGINTGILYNKDGLYARIIAFVVDERYRNRGIGKLLIQEAEIWAIQQGADAITLNSGKRSERDTAHQFYKNRGYEAISTGFVKKL</sequence>